<dbReference type="InterPro" id="IPR008335">
    <property type="entry name" value="Mopterin_OxRdtase_euk"/>
</dbReference>
<dbReference type="PANTHER" id="PTHR19372:SF7">
    <property type="entry name" value="SULFITE OXIDASE, MITOCHONDRIAL"/>
    <property type="match status" value="1"/>
</dbReference>
<evidence type="ECO:0000259" key="6">
    <source>
        <dbReference type="Pfam" id="PF03404"/>
    </source>
</evidence>
<feature type="domain" description="Moybdenum cofactor oxidoreductase dimerisation" evidence="6">
    <location>
        <begin position="238"/>
        <end position="342"/>
    </location>
</feature>
<dbReference type="Pfam" id="PF00174">
    <property type="entry name" value="Oxidored_molyb"/>
    <property type="match status" value="1"/>
</dbReference>
<keyword evidence="3" id="KW-0479">Metal-binding</keyword>
<dbReference type="InterPro" id="IPR000572">
    <property type="entry name" value="OxRdtase_Mopterin-bd_dom"/>
</dbReference>
<dbReference type="SUPFAM" id="SSF81296">
    <property type="entry name" value="E set domains"/>
    <property type="match status" value="1"/>
</dbReference>
<dbReference type="Gene3D" id="3.90.420.10">
    <property type="entry name" value="Oxidoreductase, molybdopterin-binding domain"/>
    <property type="match status" value="1"/>
</dbReference>
<dbReference type="InterPro" id="IPR014756">
    <property type="entry name" value="Ig_E-set"/>
</dbReference>
<dbReference type="PANTHER" id="PTHR19372">
    <property type="entry name" value="SULFITE REDUCTASE"/>
    <property type="match status" value="1"/>
</dbReference>
<dbReference type="GO" id="GO:0006790">
    <property type="term" value="P:sulfur compound metabolic process"/>
    <property type="evidence" value="ECO:0007669"/>
    <property type="project" value="TreeGrafter"/>
</dbReference>
<keyword evidence="2" id="KW-0500">Molybdenum</keyword>
<organism evidence="7 8">
    <name type="scientific">Vallitalea pronyensis</name>
    <dbReference type="NCBI Taxonomy" id="1348613"/>
    <lineage>
        <taxon>Bacteria</taxon>
        <taxon>Bacillati</taxon>
        <taxon>Bacillota</taxon>
        <taxon>Clostridia</taxon>
        <taxon>Lachnospirales</taxon>
        <taxon>Vallitaleaceae</taxon>
        <taxon>Vallitalea</taxon>
    </lineage>
</organism>
<dbReference type="Proteomes" id="UP000683246">
    <property type="component" value="Chromosome"/>
</dbReference>
<dbReference type="GO" id="GO:0043546">
    <property type="term" value="F:molybdopterin cofactor binding"/>
    <property type="evidence" value="ECO:0007669"/>
    <property type="project" value="TreeGrafter"/>
</dbReference>
<feature type="domain" description="Oxidoreductase molybdopterin-binding" evidence="5">
    <location>
        <begin position="44"/>
        <end position="217"/>
    </location>
</feature>
<evidence type="ECO:0000313" key="8">
    <source>
        <dbReference type="Proteomes" id="UP000683246"/>
    </source>
</evidence>
<dbReference type="PRINTS" id="PR00407">
    <property type="entry name" value="EUMOPTERIN"/>
</dbReference>
<reference evidence="7" key="1">
    <citation type="submission" date="2020-07" db="EMBL/GenBank/DDBJ databases">
        <title>Vallitalea pronyensis genome.</title>
        <authorList>
            <person name="Postec A."/>
        </authorList>
    </citation>
    <scope>NUCLEOTIDE SEQUENCE</scope>
    <source>
        <strain evidence="7">FatNI3</strain>
    </source>
</reference>
<dbReference type="GO" id="GO:0030151">
    <property type="term" value="F:molybdenum ion binding"/>
    <property type="evidence" value="ECO:0007669"/>
    <property type="project" value="InterPro"/>
</dbReference>
<evidence type="ECO:0000256" key="4">
    <source>
        <dbReference type="ARBA" id="ARBA00023002"/>
    </source>
</evidence>
<name>A0A8J8MK68_9FIRM</name>
<gene>
    <name evidence="7" type="ORF">HZI73_13135</name>
</gene>
<dbReference type="Pfam" id="PF03404">
    <property type="entry name" value="Mo-co_dimer"/>
    <property type="match status" value="1"/>
</dbReference>
<evidence type="ECO:0000256" key="1">
    <source>
        <dbReference type="ARBA" id="ARBA00001924"/>
    </source>
</evidence>
<dbReference type="EMBL" id="CP058649">
    <property type="protein sequence ID" value="QUI23175.1"/>
    <property type="molecule type" value="Genomic_DNA"/>
</dbReference>
<keyword evidence="8" id="KW-1185">Reference proteome</keyword>
<dbReference type="Gene3D" id="2.60.40.650">
    <property type="match status" value="1"/>
</dbReference>
<evidence type="ECO:0000256" key="2">
    <source>
        <dbReference type="ARBA" id="ARBA00022505"/>
    </source>
</evidence>
<evidence type="ECO:0000256" key="3">
    <source>
        <dbReference type="ARBA" id="ARBA00022723"/>
    </source>
</evidence>
<dbReference type="SUPFAM" id="SSF56524">
    <property type="entry name" value="Oxidoreductase molybdopterin-binding domain"/>
    <property type="match status" value="1"/>
</dbReference>
<dbReference type="AlphaFoldDB" id="A0A8J8MK68"/>
<sequence length="355" mass="40449">MQREKVIIKPYLTTISLDPENQGTPIHFSDDWITPEPLFFLRNHYPYPPITPESFKLTVSGEVEEPGYFNYEQLLQMPSKTIVLPLECSGNKRKEFQPPTFGTQWDDGAISQGVWTGVPLRDLLQFSGLKTSACDIVFEGHDSGKIVGLEGDHPFARSIPIDVALHPDTLIAYALNDKPITYKHGYPLRLIVPKWYAMASVKWLKKITILDEPFDGPYQALDYHYFPYEDSDEDKVPVTTMKVNTIIQQPLPQSSLDPGIHLIYGIAWTGEGIIDKVDISFDKGASWLKTKLRQDQSETYSWTVWSYIWDVNKKGKYTVMVRATDTTGREQPAHVTWNRLGYGYNGISTINLQIV</sequence>
<dbReference type="InterPro" id="IPR005066">
    <property type="entry name" value="MoCF_OxRdtse_dimer"/>
</dbReference>
<keyword evidence="4" id="KW-0560">Oxidoreductase</keyword>
<dbReference type="KEGG" id="vpy:HZI73_13135"/>
<evidence type="ECO:0000313" key="7">
    <source>
        <dbReference type="EMBL" id="QUI23175.1"/>
    </source>
</evidence>
<protein>
    <submittedName>
        <fullName evidence="7">Sulfite oxidase</fullName>
    </submittedName>
</protein>
<comment type="cofactor">
    <cofactor evidence="1">
        <name>Mo-molybdopterin</name>
        <dbReference type="ChEBI" id="CHEBI:71302"/>
    </cofactor>
</comment>
<dbReference type="InterPro" id="IPR036374">
    <property type="entry name" value="OxRdtase_Mopterin-bd_sf"/>
</dbReference>
<evidence type="ECO:0000259" key="5">
    <source>
        <dbReference type="Pfam" id="PF00174"/>
    </source>
</evidence>
<proteinExistence type="predicted"/>
<accession>A0A8J8MK68</accession>
<dbReference type="GO" id="GO:0020037">
    <property type="term" value="F:heme binding"/>
    <property type="evidence" value="ECO:0007669"/>
    <property type="project" value="TreeGrafter"/>
</dbReference>
<dbReference type="RefSeq" id="WP_212693854.1">
    <property type="nucleotide sequence ID" value="NZ_CP058649.1"/>
</dbReference>
<dbReference type="GO" id="GO:0008482">
    <property type="term" value="F:sulfite oxidase activity"/>
    <property type="evidence" value="ECO:0007669"/>
    <property type="project" value="TreeGrafter"/>
</dbReference>
<dbReference type="CDD" id="cd02110">
    <property type="entry name" value="SO_family_Moco_dimer"/>
    <property type="match status" value="1"/>
</dbReference>